<reference evidence="1" key="1">
    <citation type="submission" date="2022-12" db="EMBL/GenBank/DDBJ databases">
        <authorList>
            <person name="Petersen C."/>
        </authorList>
    </citation>
    <scope>NUCLEOTIDE SEQUENCE</scope>
    <source>
        <strain evidence="1">IBT 35675</strain>
    </source>
</reference>
<proteinExistence type="predicted"/>
<reference evidence="1" key="2">
    <citation type="journal article" date="2023" name="IMA Fungus">
        <title>Comparative genomic study of the Penicillium genus elucidates a diverse pangenome and 15 lateral gene transfer events.</title>
        <authorList>
            <person name="Petersen C."/>
            <person name="Sorensen T."/>
            <person name="Nielsen M.R."/>
            <person name="Sondergaard T.E."/>
            <person name="Sorensen J.L."/>
            <person name="Fitzpatrick D.A."/>
            <person name="Frisvad J.C."/>
            <person name="Nielsen K.L."/>
        </authorList>
    </citation>
    <scope>NUCLEOTIDE SEQUENCE</scope>
    <source>
        <strain evidence="1">IBT 35675</strain>
    </source>
</reference>
<evidence type="ECO:0000313" key="2">
    <source>
        <dbReference type="Proteomes" id="UP001148299"/>
    </source>
</evidence>
<evidence type="ECO:0000313" key="1">
    <source>
        <dbReference type="EMBL" id="KAJ5342267.1"/>
    </source>
</evidence>
<keyword evidence="2" id="KW-1185">Reference proteome</keyword>
<dbReference type="Proteomes" id="UP001148299">
    <property type="component" value="Unassembled WGS sequence"/>
</dbReference>
<gene>
    <name evidence="1" type="ORF">N7541_011391</name>
</gene>
<dbReference type="EMBL" id="JAPZBR010000008">
    <property type="protein sequence ID" value="KAJ5342267.1"/>
    <property type="molecule type" value="Genomic_DNA"/>
</dbReference>
<dbReference type="AlphaFoldDB" id="A0A9W9QQB8"/>
<comment type="caution">
    <text evidence="1">The sequence shown here is derived from an EMBL/GenBank/DDBJ whole genome shotgun (WGS) entry which is preliminary data.</text>
</comment>
<name>A0A9W9QQB8_PENBR</name>
<sequence length="95" mass="10325">MENAIIHEAYLERNEAAPIQGIDQNKSTVGTTIVGGEKLSPVEGPVESMLCLTDECGSDSARASLIKSSVARLVFQHQRTIPEKVKRSDSENDLI</sequence>
<organism evidence="1 2">
    <name type="scientific">Penicillium brevicompactum</name>
    <dbReference type="NCBI Taxonomy" id="5074"/>
    <lineage>
        <taxon>Eukaryota</taxon>
        <taxon>Fungi</taxon>
        <taxon>Dikarya</taxon>
        <taxon>Ascomycota</taxon>
        <taxon>Pezizomycotina</taxon>
        <taxon>Eurotiomycetes</taxon>
        <taxon>Eurotiomycetidae</taxon>
        <taxon>Eurotiales</taxon>
        <taxon>Aspergillaceae</taxon>
        <taxon>Penicillium</taxon>
    </lineage>
</organism>
<accession>A0A9W9QQB8</accession>
<protein>
    <submittedName>
        <fullName evidence="1">Uncharacterized protein</fullName>
    </submittedName>
</protein>